<organism evidence="5 6">
    <name type="scientific">Streptomyces flaveus</name>
    <dbReference type="NCBI Taxonomy" id="66370"/>
    <lineage>
        <taxon>Bacteria</taxon>
        <taxon>Bacillati</taxon>
        <taxon>Actinomycetota</taxon>
        <taxon>Actinomycetes</taxon>
        <taxon>Kitasatosporales</taxon>
        <taxon>Streptomycetaceae</taxon>
        <taxon>Streptomyces</taxon>
        <taxon>Streptomyces aurantiacus group</taxon>
    </lineage>
</organism>
<feature type="compositionally biased region" description="Low complexity" evidence="2">
    <location>
        <begin position="1327"/>
        <end position="1340"/>
    </location>
</feature>
<evidence type="ECO:0000259" key="4">
    <source>
        <dbReference type="SMART" id="SM00306"/>
    </source>
</evidence>
<dbReference type="InterPro" id="IPR006141">
    <property type="entry name" value="Intein_N"/>
</dbReference>
<feature type="region of interest" description="Disordered" evidence="2">
    <location>
        <begin position="1940"/>
        <end position="1972"/>
    </location>
</feature>
<dbReference type="Gene3D" id="2.170.16.10">
    <property type="entry name" value="Hedgehog/Intein (Hint) domain"/>
    <property type="match status" value="1"/>
</dbReference>
<reference evidence="5" key="2">
    <citation type="submission" date="2020-09" db="EMBL/GenBank/DDBJ databases">
        <authorList>
            <person name="Sun Q."/>
            <person name="Ohkuma M."/>
        </authorList>
    </citation>
    <scope>NUCLEOTIDE SEQUENCE</scope>
    <source>
        <strain evidence="5">JCM 3035</strain>
    </source>
</reference>
<protein>
    <recommendedName>
        <fullName evidence="4">Hint domain-containing protein</fullName>
    </recommendedName>
</protein>
<name>A0A917QF35_9ACTN</name>
<feature type="chain" id="PRO_5038864345" description="Hint domain-containing protein" evidence="3">
    <location>
        <begin position="41"/>
        <end position="2347"/>
    </location>
</feature>
<evidence type="ECO:0000313" key="5">
    <source>
        <dbReference type="EMBL" id="GGK47450.1"/>
    </source>
</evidence>
<evidence type="ECO:0000256" key="2">
    <source>
        <dbReference type="SAM" id="MobiDB-lite"/>
    </source>
</evidence>
<gene>
    <name evidence="5" type="ORF">GCM10010094_04380</name>
</gene>
<feature type="region of interest" description="Disordered" evidence="2">
    <location>
        <begin position="223"/>
        <end position="258"/>
    </location>
</feature>
<dbReference type="NCBIfam" id="TIGR03696">
    <property type="entry name" value="Rhs_assc_core"/>
    <property type="match status" value="1"/>
</dbReference>
<dbReference type="CDD" id="cd00081">
    <property type="entry name" value="Hint"/>
    <property type="match status" value="1"/>
</dbReference>
<feature type="compositionally biased region" description="Polar residues" evidence="2">
    <location>
        <begin position="1667"/>
        <end position="1682"/>
    </location>
</feature>
<keyword evidence="3" id="KW-0732">Signal</keyword>
<feature type="region of interest" description="Disordered" evidence="2">
    <location>
        <begin position="1283"/>
        <end position="1340"/>
    </location>
</feature>
<dbReference type="EMBL" id="BMPQ01000001">
    <property type="protein sequence ID" value="GGK47450.1"/>
    <property type="molecule type" value="Genomic_DNA"/>
</dbReference>
<dbReference type="SMART" id="SM00306">
    <property type="entry name" value="HintN"/>
    <property type="match status" value="1"/>
</dbReference>
<dbReference type="InterPro" id="IPR022385">
    <property type="entry name" value="Rhs_assc_core"/>
</dbReference>
<feature type="compositionally biased region" description="Polar residues" evidence="2">
    <location>
        <begin position="1305"/>
        <end position="1317"/>
    </location>
</feature>
<sequence length="2347" mass="252568">MTTGLEKVVKAAYRAGRRRWTGRAAAVLALAMLPSLLTQAEFQAEAQDKPLGRPELPAPREADLSTAKPKPDKKSAAALKKAEAADKVAAQRARNEQSADSVWPKPGTVTVKVPATGVARAKAGSLPVSIAAPKSKRSGVADEVTVTVLGRKAARAAGVDGVLLTVRGNEKGGARLAVNYDKFAVGGGDFGGRLRLVQLPSCVLTSPDKRTCRVQKELPSVNNRRETRVTGDVSLPQSAAEVSRTDRSASPTASRTSQATVLAVTAGAASGLGNYKATPLSASSTWEAGGSSGSFTWSYPLGVPAPAAGPKPDLAFSYDSSSVDGRTANTNNQGSLVGEGFDLTSSYIERKYGSCDDDGQTDKFDLCWKYTNASLVLNGKASELVKDDTSGEWRLKNDDASKVEHLTDTALGNGDSSGEYWRVTTGDGTRYTFGLHKLPGAPSGERTNSVWTVPVFGDDEGEPGYAGGTSFAGRWDIQAWRWNLDMVEDTYGNAMTYWYAAEKNFYAKNGVDSPGTEYVRGGYLKEIRYGQRAGALFSATPAASNKVTFSVAERCLAASPGCDTLDEEHRTNWPDVPYDAICKEGDACTGLSSPTFFTRKRLTGVETYFWNTKLSTPAFDQVDSWKLKHLYLDPGEVGDSSDQSLWLDELQRTGTYGTDISLPALKFGHQMFKNRVDGTADNILPLGKPRLSTVVSETGQQTTVDYMPAECTAGMTKPAEDKNTKRCYPVYWSPNGGSVPQLDWFQKYPVSDVRLASAYGGTLAVNHHYDYSGGGAWHYNDDPMTPEKERTWSVWRGFEKVTHTVGDDTGPKSKDVTVYLRGMHGDKQKDGSTRTAEVTGIKAPKITDLDQYAGQTREQVTYEGTDEVSGKINDPWSKKTATQHKSYADTEAYYVRTQASHARTRVTSGVSPTDKTRTTQTTFDDYGMPETVQDSGTEASGDEVCTRTWYARNPTAGLTALVSREQTVAKACSVATSVLDLPADDSRPGDVIADTATSYDSTTWSATQVPTKGAVRWIGRVNRYDASDNPVWEKVTETEYDTLGRATAVTNNLGNRTLTTYTPTAAGPLTQMEVLNAKDHKTVMVMDAARGLPVKTTDPNNRVTEQAYDSLGRLTEAWLPNRSRVLSQGGNYKFGYSISNTAPSWLSTSTLGKTQYNTGYEIFDALQRPRQTQAPSPRGGRVVNETLYDDRGLAVETNADLWDSTAPSGTLVGTAGGSAPLHTDTSYDGTGRPTQVVTKTYSTTRWTTTTSYTGDSVTTTAPVGGNAVTVVSNLLGQVTERREYPNPTVTGTPATTKFTYAPGGQTKTLTGPDQKQWSYGYDLKGRPTTVTDPDSGTTTSTYTSVDQLETSKDAENKKLVYGYDVLGRKTDLWQTDKTDANKLATWTFDTVTNGKGYPANAIRYVGGVAGKTYTQKITAYNSLYQALSSEVQLPAAADEPLVAAGVPQTLKFETAYNVDGTVQYSREPAVAGLPTTGAQSYEQIDFTYNPLGMLDTAKGVTGYLLGTTYTPVGMLEQQTLGSDSAGKKVYVANQYEDGTRRLRESDVTTDTHSYMVQDLRYSYDDAGNITAISDTATWQGTSQADHQCFAYDGHRRLTEAWTPKTADCAASGRTTSNLGGAAPYWFSYTYNEAGQRKTETQHGLSGNTTINYGYGTTAGQPHPLTKAETTVPGSSTPTTQTYAYDKTGNTTTRPGTQATQTLLWNSEGKLAEASQPAAGGKPATNTKYVYDADGELLIRRAGTTDGETVLYLGATEVKLTVSNSGVNKALSGTRYYAGGAIRTVSPGKSELSFQAGDHHGTMSLTVKNDSTQTATRRYLTPFGAPRGDEPSTWPDDKAFLGKPADETTGLTHVGAREYDPAIGQFISVDPVLDSNNAWSLNGYGYANNSPVTQSDPTGLFCDGCSVDNPDSVWTPEHGPGCTHTACYDRDGEVLYEIDHSGSTGSTGGAGNSASSGQTAKQPEIIPGVPIPTEENLRNRGYDPWGNQTYTQLLMKWSEGWCLSDPGGDICGAANALGWIKPTQDFLELIGVRDAIRCAQGSVSGCVWTAVGLLPVGKLAKAAKLVKKGDNAAAEALSCVKRSFLPGTQVLMADGTTKDIEDLRVGDEVLATDPETGRTSPQKVTAELLSEGVKNLVKIKVEDELDGQQTLTATDNHPFWVPESRLWVNAGDLKPGQWLRTSAGTLVQIKAIKRWTQIARVHNLSVAGPHTYYALVGSQPVLVHNAGSVGICPVSGIDHGDLGAFATRNRLASEGYQNITSEVRFLDGNGDVFIADFIARRPDGKWVAVEVKTNTGSLTPNQTVGYPQLTRSGAVLQSSKLKQHGFKKGDTVRMETVEIDHWLCPDCK</sequence>
<dbReference type="NCBIfam" id="TIGR01643">
    <property type="entry name" value="YD_repeat_2x"/>
    <property type="match status" value="2"/>
</dbReference>
<feature type="compositionally biased region" description="Polar residues" evidence="2">
    <location>
        <begin position="248"/>
        <end position="258"/>
    </location>
</feature>
<dbReference type="PANTHER" id="PTHR32305">
    <property type="match status" value="1"/>
</dbReference>
<feature type="region of interest" description="Disordered" evidence="2">
    <location>
        <begin position="903"/>
        <end position="940"/>
    </location>
</feature>
<feature type="compositionally biased region" description="Basic and acidic residues" evidence="2">
    <location>
        <begin position="46"/>
        <end position="76"/>
    </location>
</feature>
<feature type="compositionally biased region" description="Polar residues" evidence="2">
    <location>
        <begin position="1287"/>
        <end position="1298"/>
    </location>
</feature>
<keyword evidence="1" id="KW-0677">Repeat</keyword>
<accession>A0A917QF35</accession>
<dbReference type="Pfam" id="PF05593">
    <property type="entry name" value="RHS_repeat"/>
    <property type="match status" value="2"/>
</dbReference>
<dbReference type="InterPro" id="IPR031325">
    <property type="entry name" value="RHS_repeat"/>
</dbReference>
<dbReference type="Gene3D" id="2.180.10.10">
    <property type="entry name" value="RHS repeat-associated core"/>
    <property type="match status" value="2"/>
</dbReference>
<dbReference type="InterPro" id="IPR003587">
    <property type="entry name" value="Hint_dom_N"/>
</dbReference>
<dbReference type="InterPro" id="IPR050708">
    <property type="entry name" value="T6SS_VgrG/RHS"/>
</dbReference>
<dbReference type="InterPro" id="IPR056823">
    <property type="entry name" value="TEN-like_YD-shell"/>
</dbReference>
<feature type="region of interest" description="Disordered" evidence="2">
    <location>
        <begin position="90"/>
        <end position="109"/>
    </location>
</feature>
<dbReference type="Pfam" id="PF07591">
    <property type="entry name" value="PT-HINT"/>
    <property type="match status" value="1"/>
</dbReference>
<evidence type="ECO:0000256" key="1">
    <source>
        <dbReference type="ARBA" id="ARBA00022737"/>
    </source>
</evidence>
<dbReference type="GO" id="GO:0016539">
    <property type="term" value="P:intein-mediated protein splicing"/>
    <property type="evidence" value="ECO:0007669"/>
    <property type="project" value="InterPro"/>
</dbReference>
<keyword evidence="6" id="KW-1185">Reference proteome</keyword>
<feature type="region of interest" description="Disordered" evidence="2">
    <location>
        <begin position="1667"/>
        <end position="1695"/>
    </location>
</feature>
<dbReference type="Proteomes" id="UP000637788">
    <property type="component" value="Unassembled WGS sequence"/>
</dbReference>
<dbReference type="InterPro" id="IPR006530">
    <property type="entry name" value="YD"/>
</dbReference>
<comment type="caution">
    <text evidence="5">The sequence shown here is derived from an EMBL/GenBank/DDBJ whole genome shotgun (WGS) entry which is preliminary data.</text>
</comment>
<dbReference type="PROSITE" id="PS50817">
    <property type="entry name" value="INTEIN_N_TER"/>
    <property type="match status" value="1"/>
</dbReference>
<dbReference type="SUPFAM" id="SSF51294">
    <property type="entry name" value="Hedgehog/intein (Hint) domain"/>
    <property type="match status" value="1"/>
</dbReference>
<proteinExistence type="predicted"/>
<dbReference type="InterPro" id="IPR036844">
    <property type="entry name" value="Hint_dom_sf"/>
</dbReference>
<evidence type="ECO:0000256" key="3">
    <source>
        <dbReference type="SAM" id="SignalP"/>
    </source>
</evidence>
<evidence type="ECO:0000313" key="6">
    <source>
        <dbReference type="Proteomes" id="UP000637788"/>
    </source>
</evidence>
<feature type="domain" description="Hint" evidence="4">
    <location>
        <begin position="2080"/>
        <end position="2182"/>
    </location>
</feature>
<reference evidence="5" key="1">
    <citation type="journal article" date="2014" name="Int. J. Syst. Evol. Microbiol.">
        <title>Complete genome sequence of Corynebacterium casei LMG S-19264T (=DSM 44701T), isolated from a smear-ripened cheese.</title>
        <authorList>
            <consortium name="US DOE Joint Genome Institute (JGI-PGF)"/>
            <person name="Walter F."/>
            <person name="Albersmeier A."/>
            <person name="Kalinowski J."/>
            <person name="Ruckert C."/>
        </authorList>
    </citation>
    <scope>NUCLEOTIDE SEQUENCE</scope>
    <source>
        <strain evidence="5">JCM 3035</strain>
    </source>
</reference>
<dbReference type="Pfam" id="PF25023">
    <property type="entry name" value="TEN_YD-shell"/>
    <property type="match status" value="1"/>
</dbReference>
<feature type="signal peptide" evidence="3">
    <location>
        <begin position="1"/>
        <end position="40"/>
    </location>
</feature>
<feature type="region of interest" description="Disordered" evidence="2">
    <location>
        <begin position="44"/>
        <end position="76"/>
    </location>
</feature>
<dbReference type="PANTHER" id="PTHR32305:SF17">
    <property type="entry name" value="TRNA NUCLEASE WAPA"/>
    <property type="match status" value="1"/>
</dbReference>